<proteinExistence type="predicted"/>
<reference evidence="1 2" key="1">
    <citation type="submission" date="2020-11" db="EMBL/GenBank/DDBJ databases">
        <title>Fusibacter basophilias sp. nov.</title>
        <authorList>
            <person name="Qiu D."/>
        </authorList>
    </citation>
    <scope>NUCLEOTIDE SEQUENCE [LARGE SCALE GENOMIC DNA]</scope>
    <source>
        <strain evidence="1 2">Q10-2</strain>
    </source>
</reference>
<protein>
    <submittedName>
        <fullName evidence="1">Uncharacterized protein</fullName>
    </submittedName>
</protein>
<gene>
    <name evidence="1" type="ORF">ISU02_07850</name>
</gene>
<evidence type="ECO:0000313" key="2">
    <source>
        <dbReference type="Proteomes" id="UP000614200"/>
    </source>
</evidence>
<comment type="caution">
    <text evidence="1">The sequence shown here is derived from an EMBL/GenBank/DDBJ whole genome shotgun (WGS) entry which is preliminary data.</text>
</comment>
<dbReference type="EMBL" id="JADKNH010000004">
    <property type="protein sequence ID" value="MBF4693029.1"/>
    <property type="molecule type" value="Genomic_DNA"/>
</dbReference>
<accession>A0ABR9ZRE9</accession>
<sequence>MKLETGTVKNNEPETIQQVSGKIVAFEREDTSSYDYLKPSANYFGAGLNNLTSYLDD</sequence>
<keyword evidence="2" id="KW-1185">Reference proteome</keyword>
<evidence type="ECO:0000313" key="1">
    <source>
        <dbReference type="EMBL" id="MBF4693029.1"/>
    </source>
</evidence>
<organism evidence="1 2">
    <name type="scientific">Fusibacter ferrireducens</name>
    <dbReference type="NCBI Taxonomy" id="2785058"/>
    <lineage>
        <taxon>Bacteria</taxon>
        <taxon>Bacillati</taxon>
        <taxon>Bacillota</taxon>
        <taxon>Clostridia</taxon>
        <taxon>Eubacteriales</taxon>
        <taxon>Eubacteriales Family XII. Incertae Sedis</taxon>
        <taxon>Fusibacter</taxon>
    </lineage>
</organism>
<dbReference type="RefSeq" id="WP_194701262.1">
    <property type="nucleotide sequence ID" value="NZ_JADKNH010000004.1"/>
</dbReference>
<dbReference type="Proteomes" id="UP000614200">
    <property type="component" value="Unassembled WGS sequence"/>
</dbReference>
<name>A0ABR9ZRE9_9FIRM</name>